<dbReference type="EMBL" id="JBEDUW010000002">
    <property type="protein sequence ID" value="KAK9946765.1"/>
    <property type="molecule type" value="Genomic_DNA"/>
</dbReference>
<evidence type="ECO:0008006" key="3">
    <source>
        <dbReference type="Google" id="ProtNLM"/>
    </source>
</evidence>
<reference evidence="1 2" key="1">
    <citation type="journal article" date="2023" name="G3 (Bethesda)">
        <title>A chromosome-length genome assembly and annotation of blackberry (Rubus argutus, cv. 'Hillquist').</title>
        <authorList>
            <person name="Bruna T."/>
            <person name="Aryal R."/>
            <person name="Dudchenko O."/>
            <person name="Sargent D.J."/>
            <person name="Mead D."/>
            <person name="Buti M."/>
            <person name="Cavallini A."/>
            <person name="Hytonen T."/>
            <person name="Andres J."/>
            <person name="Pham M."/>
            <person name="Weisz D."/>
            <person name="Mascagni F."/>
            <person name="Usai G."/>
            <person name="Natali L."/>
            <person name="Bassil N."/>
            <person name="Fernandez G.E."/>
            <person name="Lomsadze A."/>
            <person name="Armour M."/>
            <person name="Olukolu B."/>
            <person name="Poorten T."/>
            <person name="Britton C."/>
            <person name="Davik J."/>
            <person name="Ashrafi H."/>
            <person name="Aiden E.L."/>
            <person name="Borodovsky M."/>
            <person name="Worthington M."/>
        </authorList>
    </citation>
    <scope>NUCLEOTIDE SEQUENCE [LARGE SCALE GENOMIC DNA]</scope>
    <source>
        <strain evidence="1">PI 553951</strain>
    </source>
</reference>
<keyword evidence="2" id="KW-1185">Reference proteome</keyword>
<accession>A0AAW1YDY7</accession>
<evidence type="ECO:0000313" key="1">
    <source>
        <dbReference type="EMBL" id="KAK9946765.1"/>
    </source>
</evidence>
<dbReference type="PANTHER" id="PTHR33098">
    <property type="entry name" value="COTTON FIBER (DUF761)"/>
    <property type="match status" value="1"/>
</dbReference>
<gene>
    <name evidence="1" type="ORF">M0R45_012211</name>
</gene>
<comment type="caution">
    <text evidence="1">The sequence shown here is derived from an EMBL/GenBank/DDBJ whole genome shotgun (WGS) entry which is preliminary data.</text>
</comment>
<dbReference type="PANTHER" id="PTHR33098:SF112">
    <property type="entry name" value="COTTON FIBER PROTEIN"/>
    <property type="match status" value="1"/>
</dbReference>
<name>A0AAW1YDY7_RUBAR</name>
<protein>
    <recommendedName>
        <fullName evidence="3">Cotton fiber protein</fullName>
    </recommendedName>
</protein>
<dbReference type="InterPro" id="IPR008480">
    <property type="entry name" value="DUF761_pln"/>
</dbReference>
<proteinExistence type="predicted"/>
<dbReference type="Pfam" id="PF05553">
    <property type="entry name" value="DUF761"/>
    <property type="match status" value="1"/>
</dbReference>
<sequence>MGRVRSLSLVSHLKRAVKKVRLILLGLKLQRWRLASILGRVTTKRRCLSFNDRLGLQGCIDEDDRSGDGNCSQLRRIQSTNARASSDDTDDDIDQRADAFIANFRRQLRLERQISLELSYCRGNSF</sequence>
<dbReference type="Proteomes" id="UP001457282">
    <property type="component" value="Unassembled WGS sequence"/>
</dbReference>
<evidence type="ECO:0000313" key="2">
    <source>
        <dbReference type="Proteomes" id="UP001457282"/>
    </source>
</evidence>
<dbReference type="AlphaFoldDB" id="A0AAW1YDY7"/>
<organism evidence="1 2">
    <name type="scientific">Rubus argutus</name>
    <name type="common">Southern blackberry</name>
    <dbReference type="NCBI Taxonomy" id="59490"/>
    <lineage>
        <taxon>Eukaryota</taxon>
        <taxon>Viridiplantae</taxon>
        <taxon>Streptophyta</taxon>
        <taxon>Embryophyta</taxon>
        <taxon>Tracheophyta</taxon>
        <taxon>Spermatophyta</taxon>
        <taxon>Magnoliopsida</taxon>
        <taxon>eudicotyledons</taxon>
        <taxon>Gunneridae</taxon>
        <taxon>Pentapetalae</taxon>
        <taxon>rosids</taxon>
        <taxon>fabids</taxon>
        <taxon>Rosales</taxon>
        <taxon>Rosaceae</taxon>
        <taxon>Rosoideae</taxon>
        <taxon>Rosoideae incertae sedis</taxon>
        <taxon>Rubus</taxon>
    </lineage>
</organism>